<dbReference type="InterPro" id="IPR039446">
    <property type="entry name" value="DauR-like"/>
</dbReference>
<sequence length="201" mass="22478">MLSRYQSIADAIATLFYPYAEVVLHDLATQSVAYIANNFSKRELGDDSGLDELENTPDATVIGPYEKLNWDGRKLRSISVVLRDDAGAAIGMMCVNLDISVFEGARAALDLFLSGSKLVAQPAVLFEDDWQERINRFIHGWLQQRQLSLSILNREHKRELVEALLHEGAFRGKNAANYVANVLGMGRATVFKHLKELKEQA</sequence>
<accession>A0A1W0CIN0</accession>
<name>A0A1W0CIN0_9NEIS</name>
<protein>
    <submittedName>
        <fullName evidence="1">Uncharacterized protein</fullName>
    </submittedName>
</protein>
<dbReference type="InterPro" id="IPR039445">
    <property type="entry name" value="DauR-like_HTH"/>
</dbReference>
<dbReference type="OrthoDB" id="9796595at2"/>
<dbReference type="Proteomes" id="UP000192721">
    <property type="component" value="Unassembled WGS sequence"/>
</dbReference>
<dbReference type="Pfam" id="PF13309">
    <property type="entry name" value="HTH_22"/>
    <property type="match status" value="1"/>
</dbReference>
<dbReference type="Pfam" id="PF08348">
    <property type="entry name" value="PAS_6"/>
    <property type="match status" value="1"/>
</dbReference>
<evidence type="ECO:0000313" key="2">
    <source>
        <dbReference type="Proteomes" id="UP000192721"/>
    </source>
</evidence>
<reference evidence="1 2" key="1">
    <citation type="submission" date="2017-02" db="EMBL/GenBank/DDBJ databases">
        <title>Chromobacterium haemolyticum H5244.</title>
        <authorList>
            <person name="Gulvik C.A."/>
        </authorList>
    </citation>
    <scope>NUCLEOTIDE SEQUENCE [LARGE SCALE GENOMIC DNA]</scope>
    <source>
        <strain evidence="1 2">H5244</strain>
    </source>
</reference>
<gene>
    <name evidence="1" type="ORF">B0T45_22135</name>
</gene>
<dbReference type="RefSeq" id="WP_081556999.1">
    <property type="nucleotide sequence ID" value="NZ_CP061849.1"/>
</dbReference>
<dbReference type="PANTHER" id="PTHR35568:SF1">
    <property type="entry name" value="TRANSCRIPTIONAL REGULATOR DAUR"/>
    <property type="match status" value="1"/>
</dbReference>
<dbReference type="AlphaFoldDB" id="A0A1W0CIN0"/>
<dbReference type="EMBL" id="MUKV01000049">
    <property type="protein sequence ID" value="OQS32179.1"/>
    <property type="molecule type" value="Genomic_DNA"/>
</dbReference>
<dbReference type="PANTHER" id="PTHR35568">
    <property type="entry name" value="TRANSCRIPTIONAL REGULATOR DAUR"/>
    <property type="match status" value="1"/>
</dbReference>
<dbReference type="InterPro" id="IPR013559">
    <property type="entry name" value="YheO"/>
</dbReference>
<organism evidence="1 2">
    <name type="scientific">Chromobacterium haemolyticum</name>
    <dbReference type="NCBI Taxonomy" id="394935"/>
    <lineage>
        <taxon>Bacteria</taxon>
        <taxon>Pseudomonadati</taxon>
        <taxon>Pseudomonadota</taxon>
        <taxon>Betaproteobacteria</taxon>
        <taxon>Neisseriales</taxon>
        <taxon>Chromobacteriaceae</taxon>
        <taxon>Chromobacterium</taxon>
    </lineage>
</organism>
<proteinExistence type="predicted"/>
<comment type="caution">
    <text evidence="1">The sequence shown here is derived from an EMBL/GenBank/DDBJ whole genome shotgun (WGS) entry which is preliminary data.</text>
</comment>
<evidence type="ECO:0000313" key="1">
    <source>
        <dbReference type="EMBL" id="OQS32179.1"/>
    </source>
</evidence>